<dbReference type="InterPro" id="IPR036390">
    <property type="entry name" value="WH_DNA-bd_sf"/>
</dbReference>
<dbReference type="InterPro" id="IPR039422">
    <property type="entry name" value="MarR/SlyA-like"/>
</dbReference>
<evidence type="ECO:0000259" key="2">
    <source>
        <dbReference type="PROSITE" id="PS50995"/>
    </source>
</evidence>
<dbReference type="PANTHER" id="PTHR33164:SF94">
    <property type="entry name" value="TRANSCRIPTIONAL REGULATORY PROTEIN-RELATED"/>
    <property type="match status" value="1"/>
</dbReference>
<sequence>MASLRTIFDDLVRLETLMWNGIDARMKQECDLPLGFFKALLVIDSTPSCRVQDLASALAVTVGGASQGVDRMARAGLCVRQANPTDRRSSLVRLTPEGRRRLKCADETFDRGLSDLFGPLAAADLQVLGPALAALRGVVEPPRAQEAPEAPGHRFTGRVAPEISEKR</sequence>
<accession>A0ABV9CKB7</accession>
<dbReference type="InterPro" id="IPR036388">
    <property type="entry name" value="WH-like_DNA-bd_sf"/>
</dbReference>
<organism evidence="3 4">
    <name type="scientific">Sphaerisporangium dianthi</name>
    <dbReference type="NCBI Taxonomy" id="1436120"/>
    <lineage>
        <taxon>Bacteria</taxon>
        <taxon>Bacillati</taxon>
        <taxon>Actinomycetota</taxon>
        <taxon>Actinomycetes</taxon>
        <taxon>Streptosporangiales</taxon>
        <taxon>Streptosporangiaceae</taxon>
        <taxon>Sphaerisporangium</taxon>
    </lineage>
</organism>
<dbReference type="Proteomes" id="UP001596004">
    <property type="component" value="Unassembled WGS sequence"/>
</dbReference>
<dbReference type="PROSITE" id="PS50995">
    <property type="entry name" value="HTH_MARR_2"/>
    <property type="match status" value="1"/>
</dbReference>
<dbReference type="RefSeq" id="WP_380842300.1">
    <property type="nucleotide sequence ID" value="NZ_JBHSFP010000013.1"/>
</dbReference>
<feature type="region of interest" description="Disordered" evidence="1">
    <location>
        <begin position="143"/>
        <end position="167"/>
    </location>
</feature>
<dbReference type="PANTHER" id="PTHR33164">
    <property type="entry name" value="TRANSCRIPTIONAL REGULATOR, MARR FAMILY"/>
    <property type="match status" value="1"/>
</dbReference>
<name>A0ABV9CKB7_9ACTN</name>
<reference evidence="4" key="1">
    <citation type="journal article" date="2019" name="Int. J. Syst. Evol. Microbiol.">
        <title>The Global Catalogue of Microorganisms (GCM) 10K type strain sequencing project: providing services to taxonomists for standard genome sequencing and annotation.</title>
        <authorList>
            <consortium name="The Broad Institute Genomics Platform"/>
            <consortium name="The Broad Institute Genome Sequencing Center for Infectious Disease"/>
            <person name="Wu L."/>
            <person name="Ma J."/>
        </authorList>
    </citation>
    <scope>NUCLEOTIDE SEQUENCE [LARGE SCALE GENOMIC DNA]</scope>
    <source>
        <strain evidence="4">CGMCC 4.7132</strain>
    </source>
</reference>
<dbReference type="Pfam" id="PF01047">
    <property type="entry name" value="MarR"/>
    <property type="match status" value="1"/>
</dbReference>
<dbReference type="InterPro" id="IPR000835">
    <property type="entry name" value="HTH_MarR-typ"/>
</dbReference>
<dbReference type="SUPFAM" id="SSF46785">
    <property type="entry name" value="Winged helix' DNA-binding domain"/>
    <property type="match status" value="1"/>
</dbReference>
<evidence type="ECO:0000313" key="3">
    <source>
        <dbReference type="EMBL" id="MFC4533162.1"/>
    </source>
</evidence>
<dbReference type="EMBL" id="JBHSFP010000013">
    <property type="protein sequence ID" value="MFC4533162.1"/>
    <property type="molecule type" value="Genomic_DNA"/>
</dbReference>
<proteinExistence type="predicted"/>
<dbReference type="SMART" id="SM00347">
    <property type="entry name" value="HTH_MARR"/>
    <property type="match status" value="1"/>
</dbReference>
<protein>
    <submittedName>
        <fullName evidence="3">MarR family winged helix-turn-helix transcriptional regulator</fullName>
    </submittedName>
</protein>
<feature type="domain" description="HTH marR-type" evidence="2">
    <location>
        <begin position="4"/>
        <end position="137"/>
    </location>
</feature>
<dbReference type="Gene3D" id="1.10.10.10">
    <property type="entry name" value="Winged helix-like DNA-binding domain superfamily/Winged helix DNA-binding domain"/>
    <property type="match status" value="1"/>
</dbReference>
<evidence type="ECO:0000313" key="4">
    <source>
        <dbReference type="Proteomes" id="UP001596004"/>
    </source>
</evidence>
<evidence type="ECO:0000256" key="1">
    <source>
        <dbReference type="SAM" id="MobiDB-lite"/>
    </source>
</evidence>
<comment type="caution">
    <text evidence="3">The sequence shown here is derived from an EMBL/GenBank/DDBJ whole genome shotgun (WGS) entry which is preliminary data.</text>
</comment>
<gene>
    <name evidence="3" type="ORF">ACFO60_20510</name>
</gene>
<keyword evidence="4" id="KW-1185">Reference proteome</keyword>